<accession>A0ABV2J7P1</accession>
<evidence type="ECO:0000256" key="1">
    <source>
        <dbReference type="RuleBase" id="RU003860"/>
    </source>
</evidence>
<evidence type="ECO:0000313" key="3">
    <source>
        <dbReference type="Proteomes" id="UP001549047"/>
    </source>
</evidence>
<comment type="caution">
    <text evidence="2">The sequence shown here is derived from an EMBL/GenBank/DDBJ whole genome shotgun (WGS) entry which is preliminary data.</text>
</comment>
<dbReference type="EMBL" id="JBEPMB010000010">
    <property type="protein sequence ID" value="MET3615935.1"/>
    <property type="molecule type" value="Genomic_DNA"/>
</dbReference>
<name>A0ABV2J7P1_9HYPH</name>
<dbReference type="PANTHER" id="PTHR46230:SF7">
    <property type="entry name" value="BOLA-LIKE PROTEIN 1"/>
    <property type="match status" value="1"/>
</dbReference>
<dbReference type="InterPro" id="IPR036065">
    <property type="entry name" value="BolA-like_sf"/>
</dbReference>
<gene>
    <name evidence="2" type="ORF">ABID16_004282</name>
</gene>
<reference evidence="2 3" key="1">
    <citation type="submission" date="2024-06" db="EMBL/GenBank/DDBJ databases">
        <title>Genomic Encyclopedia of Type Strains, Phase IV (KMG-IV): sequencing the most valuable type-strain genomes for metagenomic binning, comparative biology and taxonomic classification.</title>
        <authorList>
            <person name="Goeker M."/>
        </authorList>
    </citation>
    <scope>NUCLEOTIDE SEQUENCE [LARGE SCALE GENOMIC DNA]</scope>
    <source>
        <strain evidence="2 3">DSM 29780</strain>
    </source>
</reference>
<organism evidence="2 3">
    <name type="scientific">Rhizobium aquaticum</name>
    <dbReference type="NCBI Taxonomy" id="1549636"/>
    <lineage>
        <taxon>Bacteria</taxon>
        <taxon>Pseudomonadati</taxon>
        <taxon>Pseudomonadota</taxon>
        <taxon>Alphaproteobacteria</taxon>
        <taxon>Hyphomicrobiales</taxon>
        <taxon>Rhizobiaceae</taxon>
        <taxon>Rhizobium/Agrobacterium group</taxon>
        <taxon>Rhizobium</taxon>
    </lineage>
</organism>
<evidence type="ECO:0000313" key="2">
    <source>
        <dbReference type="EMBL" id="MET3615935.1"/>
    </source>
</evidence>
<dbReference type="Gene3D" id="3.30.300.90">
    <property type="entry name" value="BolA-like"/>
    <property type="match status" value="1"/>
</dbReference>
<comment type="similarity">
    <text evidence="1">Belongs to the BolA/IbaG family.</text>
</comment>
<keyword evidence="3" id="KW-1185">Reference proteome</keyword>
<dbReference type="SUPFAM" id="SSF82657">
    <property type="entry name" value="BolA-like"/>
    <property type="match status" value="1"/>
</dbReference>
<sequence>MRVRIVSPAFAGLTRIARHRAINDALKPAFDKGLHALAIEAAAPGEATRW</sequence>
<dbReference type="InterPro" id="IPR002634">
    <property type="entry name" value="BolA"/>
</dbReference>
<protein>
    <submittedName>
        <fullName evidence="2">Stress-induced morphogen</fullName>
    </submittedName>
</protein>
<dbReference type="PIRSF" id="PIRSF003113">
    <property type="entry name" value="BolA"/>
    <property type="match status" value="1"/>
</dbReference>
<dbReference type="PANTHER" id="PTHR46230">
    <property type="match status" value="1"/>
</dbReference>
<proteinExistence type="inferred from homology"/>
<dbReference type="Pfam" id="PF01722">
    <property type="entry name" value="BolA"/>
    <property type="match status" value="1"/>
</dbReference>
<dbReference type="Proteomes" id="UP001549047">
    <property type="component" value="Unassembled WGS sequence"/>
</dbReference>